<keyword evidence="7" id="KW-0732">Signal</keyword>
<comment type="subcellular location">
    <subcellularLocation>
        <location evidence="1">Secreted</location>
    </subcellularLocation>
</comment>
<gene>
    <name evidence="9" type="ORF">OFY01_23890</name>
</gene>
<evidence type="ECO:0000256" key="6">
    <source>
        <dbReference type="ARBA" id="ARBA00023157"/>
    </source>
</evidence>
<evidence type="ECO:0000256" key="4">
    <source>
        <dbReference type="ARBA" id="ARBA00022690"/>
    </source>
</evidence>
<dbReference type="EMBL" id="JAPHNL010000281">
    <property type="protein sequence ID" value="MCX3062743.1"/>
    <property type="molecule type" value="Genomic_DNA"/>
</dbReference>
<keyword evidence="4 9" id="KW-0646">Protease inhibitor</keyword>
<keyword evidence="6" id="KW-1015">Disulfide bond</keyword>
<keyword evidence="5" id="KW-0722">Serine protease inhibitor</keyword>
<dbReference type="RefSeq" id="WP_266603183.1">
    <property type="nucleotide sequence ID" value="NZ_JAPHNL010000281.1"/>
</dbReference>
<feature type="domain" description="Subtilisin inhibitor" evidence="8">
    <location>
        <begin position="47"/>
        <end position="131"/>
    </location>
</feature>
<evidence type="ECO:0000313" key="9">
    <source>
        <dbReference type="EMBL" id="MCX3062743.1"/>
    </source>
</evidence>
<dbReference type="Gene3D" id="3.30.350.10">
    <property type="entry name" value="Subtilisin inhibitor-like"/>
    <property type="match status" value="1"/>
</dbReference>
<name>A0ABT3U3G0_9ACTN</name>
<proteinExistence type="inferred from homology"/>
<dbReference type="GO" id="GO:0030414">
    <property type="term" value="F:peptidase inhibitor activity"/>
    <property type="evidence" value="ECO:0007669"/>
    <property type="project" value="UniProtKB-KW"/>
</dbReference>
<evidence type="ECO:0000259" key="8">
    <source>
        <dbReference type="Pfam" id="PF00720"/>
    </source>
</evidence>
<comment type="caution">
    <text evidence="9">The sequence shown here is derived from an EMBL/GenBank/DDBJ whole genome shotgun (WGS) entry which is preliminary data.</text>
</comment>
<dbReference type="InterPro" id="IPR023549">
    <property type="entry name" value="Subtilisin_inhibitor"/>
</dbReference>
<sequence>MPLGTATTKPRGTLLAAAAAACALLTTTAAPVLAAAPRPPAGSGDWVHVTVQHGERPGNAKSALLRCSARPVGDHPHAADACRELTAAKGDISAIPADSDAICPMIFDPVTAVAYGMWDGRHVSYAHTFSNTCALNAATGTLFRLDD</sequence>
<organism evidence="9 10">
    <name type="scientific">Streptomyces beihaiensis</name>
    <dbReference type="NCBI Taxonomy" id="2984495"/>
    <lineage>
        <taxon>Bacteria</taxon>
        <taxon>Bacillati</taxon>
        <taxon>Actinomycetota</taxon>
        <taxon>Actinomycetes</taxon>
        <taxon>Kitasatosporales</taxon>
        <taxon>Streptomycetaceae</taxon>
        <taxon>Streptomyces</taxon>
    </lineage>
</organism>
<comment type="similarity">
    <text evidence="2">Belongs to the protease inhibitor I16 (SSI) family.</text>
</comment>
<reference evidence="9" key="1">
    <citation type="submission" date="2022-10" db="EMBL/GenBank/DDBJ databases">
        <title>Streptomyces beihaiensis sp. nov., a chitin degrading actinobacterium, isolated from shrimp pond soil.</title>
        <authorList>
            <person name="Xie J."/>
            <person name="Shen N."/>
        </authorList>
    </citation>
    <scope>NUCLEOTIDE SEQUENCE</scope>
    <source>
        <strain evidence="9">GXMU-J5</strain>
    </source>
</reference>
<evidence type="ECO:0000256" key="1">
    <source>
        <dbReference type="ARBA" id="ARBA00004613"/>
    </source>
</evidence>
<evidence type="ECO:0000256" key="2">
    <source>
        <dbReference type="ARBA" id="ARBA00010472"/>
    </source>
</evidence>
<accession>A0ABT3U3G0</accession>
<dbReference type="SUPFAM" id="SSF55399">
    <property type="entry name" value="Subtilisin inhibitor"/>
    <property type="match status" value="1"/>
</dbReference>
<feature type="chain" id="PRO_5046742749" evidence="7">
    <location>
        <begin position="35"/>
        <end position="147"/>
    </location>
</feature>
<keyword evidence="10" id="KW-1185">Reference proteome</keyword>
<dbReference type="Proteomes" id="UP001163064">
    <property type="component" value="Unassembled WGS sequence"/>
</dbReference>
<dbReference type="InterPro" id="IPR036819">
    <property type="entry name" value="Subtilisin_inhibitor-like_sf"/>
</dbReference>
<feature type="signal peptide" evidence="7">
    <location>
        <begin position="1"/>
        <end position="34"/>
    </location>
</feature>
<evidence type="ECO:0000313" key="10">
    <source>
        <dbReference type="Proteomes" id="UP001163064"/>
    </source>
</evidence>
<protein>
    <submittedName>
        <fullName evidence="9">Subtilase-type protease inhibitor</fullName>
    </submittedName>
</protein>
<keyword evidence="3" id="KW-0964">Secreted</keyword>
<dbReference type="Pfam" id="PF00720">
    <property type="entry name" value="SSI"/>
    <property type="match status" value="1"/>
</dbReference>
<evidence type="ECO:0000256" key="7">
    <source>
        <dbReference type="SAM" id="SignalP"/>
    </source>
</evidence>
<evidence type="ECO:0000256" key="5">
    <source>
        <dbReference type="ARBA" id="ARBA00022900"/>
    </source>
</evidence>
<evidence type="ECO:0000256" key="3">
    <source>
        <dbReference type="ARBA" id="ARBA00022525"/>
    </source>
</evidence>